<evidence type="ECO:0000313" key="2">
    <source>
        <dbReference type="Proteomes" id="UP000008068"/>
    </source>
</evidence>
<proteinExistence type="predicted"/>
<dbReference type="OrthoDB" id="5872323at2759"/>
<feature type="non-terminal residue" evidence="1">
    <location>
        <position position="351"/>
    </location>
</feature>
<protein>
    <submittedName>
        <fullName evidence="1">Uncharacterized protein</fullName>
    </submittedName>
</protein>
<accession>G0PIM6</accession>
<dbReference type="Proteomes" id="UP000008068">
    <property type="component" value="Unassembled WGS sequence"/>
</dbReference>
<gene>
    <name evidence="1" type="ORF">CAEBREN_30243</name>
</gene>
<name>G0PIM6_CAEBE</name>
<organism evidence="2">
    <name type="scientific">Caenorhabditis brenneri</name>
    <name type="common">Nematode worm</name>
    <dbReference type="NCBI Taxonomy" id="135651"/>
    <lineage>
        <taxon>Eukaryota</taxon>
        <taxon>Metazoa</taxon>
        <taxon>Ecdysozoa</taxon>
        <taxon>Nematoda</taxon>
        <taxon>Chromadorea</taxon>
        <taxon>Rhabditida</taxon>
        <taxon>Rhabditina</taxon>
        <taxon>Rhabditomorpha</taxon>
        <taxon>Rhabditoidea</taxon>
        <taxon>Rhabditidae</taxon>
        <taxon>Peloderinae</taxon>
        <taxon>Caenorhabditis</taxon>
    </lineage>
</organism>
<dbReference type="HOGENOM" id="CLU_791249_0_0_1"/>
<evidence type="ECO:0000313" key="1">
    <source>
        <dbReference type="EMBL" id="EGT57841.1"/>
    </source>
</evidence>
<dbReference type="AlphaFoldDB" id="G0PIM6"/>
<keyword evidence="2" id="KW-1185">Reference proteome</keyword>
<sequence>MTVFGEDCQSMRCTDFTNPAIRKQVITFQGFKYCYYFTTHAECIIHRPEDAPGYAEIKRADKKVLAELKAEILPFRSVGAALQICREKGHALTRKQILNAKLQRCDVHILSILKHNHGGKAAADDAQPYIFGRMKEGKWCSGILGCFTIEKFEERLKKCRGKIHPKIYHWLNSNKTMLMESASAFAKLKCGHILQYSTNNQNENFNAQLKAVINKRQDAHLLQQQLVTFCKAKLKELYLSTIDGSDYVLFTQDIVSKSSDEKYDALNRLGLQGSLVFAFGIPLPVAERLDIDLQVAEEQKTVYLQIIDTSSSGFCVKESGAKPAYANVTWKNDTFECELCGDTLPAFLCRH</sequence>
<dbReference type="InParanoid" id="G0PIM6"/>
<reference evidence="2" key="1">
    <citation type="submission" date="2011-07" db="EMBL/GenBank/DDBJ databases">
        <authorList>
            <consortium name="Caenorhabditis brenneri Sequencing and Analysis Consortium"/>
            <person name="Wilson R.K."/>
        </authorList>
    </citation>
    <scope>NUCLEOTIDE SEQUENCE [LARGE SCALE GENOMIC DNA]</scope>
    <source>
        <strain evidence="2">PB2801</strain>
    </source>
</reference>
<dbReference type="EMBL" id="GL380584">
    <property type="protein sequence ID" value="EGT57841.1"/>
    <property type="molecule type" value="Genomic_DNA"/>
</dbReference>